<protein>
    <submittedName>
        <fullName evidence="1">Serine acetyltransferase</fullName>
    </submittedName>
</protein>
<gene>
    <name evidence="1" type="ORF">E5336_07800</name>
</gene>
<dbReference type="Proteomes" id="UP000308836">
    <property type="component" value="Unassembled WGS sequence"/>
</dbReference>
<keyword evidence="2" id="KW-1185">Reference proteome</keyword>
<evidence type="ECO:0000313" key="2">
    <source>
        <dbReference type="Proteomes" id="UP000308836"/>
    </source>
</evidence>
<reference evidence="1" key="1">
    <citation type="submission" date="2019-04" db="EMBL/GenBank/DDBJ databases">
        <title>Microbes associate with the intestines of laboratory mice.</title>
        <authorList>
            <person name="Navarre W."/>
            <person name="Wong E."/>
            <person name="Huang K."/>
            <person name="Tropini C."/>
            <person name="Ng K."/>
            <person name="Yu B."/>
        </authorList>
    </citation>
    <scope>NUCLEOTIDE SEQUENCE</scope>
    <source>
        <strain evidence="1">NM09_H32</strain>
    </source>
</reference>
<proteinExistence type="predicted"/>
<sequence>MQFIQFIKQEIEWIKHNDPSLSSTLEIWFMPGFRALKTWYFTHKLYPRHPALARILSLRAQQKTGIDIHPGATIGEKVFIDHGSGVVIGETCVIHDRVMIYQGVTLGATGKVTGKRHPTIESDVVIGAGSKIIGNIVLHHGCRIGAGSIIIKDVPADTTMIPAPAYAIRNQYGRIDVPNIASLEGKLNTVLRKLDDDGQRKK</sequence>
<accession>A0AC61R7D7</accession>
<name>A0AC61R7D7_9FIRM</name>
<dbReference type="EMBL" id="SRYG01000015">
    <property type="protein sequence ID" value="TGY65587.1"/>
    <property type="molecule type" value="Genomic_DNA"/>
</dbReference>
<evidence type="ECO:0000313" key="1">
    <source>
        <dbReference type="EMBL" id="TGY65587.1"/>
    </source>
</evidence>
<organism evidence="1 2">
    <name type="scientific">Dubosiella muris</name>
    <dbReference type="NCBI Taxonomy" id="3038133"/>
    <lineage>
        <taxon>Bacteria</taxon>
        <taxon>Bacillati</taxon>
        <taxon>Bacillota</taxon>
        <taxon>Erysipelotrichia</taxon>
        <taxon>Erysipelotrichales</taxon>
        <taxon>Erysipelotrichaceae</taxon>
        <taxon>Dubosiella</taxon>
    </lineage>
</organism>
<comment type="caution">
    <text evidence="1">The sequence shown here is derived from an EMBL/GenBank/DDBJ whole genome shotgun (WGS) entry which is preliminary data.</text>
</comment>